<sequence>MRLSVREMIMVGVGAALMAVFSQLSIPLPSVPLTLQVFGVVIISVILGKKLGTLSIIVFMLLGAIGLPVFAGFTGGLNIITGATGGYIIGFVFMAFIIGYFIEKDKKALAFIGVYLGLAVDYIFGVIQLKLLMGLTLEGALVAGLYPFIIKDLILTALGIMVAISIRIRVVGVIKLNA</sequence>
<keyword evidence="5" id="KW-1185">Reference proteome</keyword>
<feature type="transmembrane region" description="Helical" evidence="3">
    <location>
        <begin position="145"/>
        <end position="166"/>
    </location>
</feature>
<gene>
    <name evidence="4" type="ORF">CP373A1_08005</name>
</gene>
<feature type="transmembrane region" description="Helical" evidence="3">
    <location>
        <begin position="79"/>
        <end position="102"/>
    </location>
</feature>
<dbReference type="AlphaFoldDB" id="A0A1B8RNR0"/>
<name>A0A1B8RNR0_9CLOT</name>
<dbReference type="GO" id="GO:0015225">
    <property type="term" value="F:biotin transmembrane transporter activity"/>
    <property type="evidence" value="ECO:0007669"/>
    <property type="project" value="UniProtKB-UniRule"/>
</dbReference>
<dbReference type="eggNOG" id="COG1268">
    <property type="taxonomic scope" value="Bacteria"/>
</dbReference>
<protein>
    <recommendedName>
        <fullName evidence="2">Biotin transporter</fullName>
    </recommendedName>
</protein>
<feature type="transmembrane region" description="Helical" evidence="3">
    <location>
        <begin position="54"/>
        <end position="73"/>
    </location>
</feature>
<comment type="caution">
    <text evidence="4">The sequence shown here is derived from an EMBL/GenBank/DDBJ whole genome shotgun (WGS) entry which is preliminary data.</text>
</comment>
<dbReference type="Proteomes" id="UP000092714">
    <property type="component" value="Unassembled WGS sequence"/>
</dbReference>
<dbReference type="PANTHER" id="PTHR34295">
    <property type="entry name" value="BIOTIN TRANSPORTER BIOY"/>
    <property type="match status" value="1"/>
</dbReference>
<keyword evidence="2 3" id="KW-0472">Membrane</keyword>
<dbReference type="PIRSF" id="PIRSF016661">
    <property type="entry name" value="BioY"/>
    <property type="match status" value="1"/>
</dbReference>
<dbReference type="InterPro" id="IPR003784">
    <property type="entry name" value="BioY"/>
</dbReference>
<dbReference type="PANTHER" id="PTHR34295:SF1">
    <property type="entry name" value="BIOTIN TRANSPORTER BIOY"/>
    <property type="match status" value="1"/>
</dbReference>
<keyword evidence="3" id="KW-0812">Transmembrane</keyword>
<evidence type="ECO:0000256" key="2">
    <source>
        <dbReference type="PIRNR" id="PIRNR016661"/>
    </source>
</evidence>
<organism evidence="4 5">
    <name type="scientific">Clostridium paraputrificum</name>
    <dbReference type="NCBI Taxonomy" id="29363"/>
    <lineage>
        <taxon>Bacteria</taxon>
        <taxon>Bacillati</taxon>
        <taxon>Bacillota</taxon>
        <taxon>Clostridia</taxon>
        <taxon>Eubacteriales</taxon>
        <taxon>Clostridiaceae</taxon>
        <taxon>Clostridium</taxon>
    </lineage>
</organism>
<evidence type="ECO:0000313" key="5">
    <source>
        <dbReference type="Proteomes" id="UP000092714"/>
    </source>
</evidence>
<dbReference type="GO" id="GO:0005886">
    <property type="term" value="C:plasma membrane"/>
    <property type="evidence" value="ECO:0007669"/>
    <property type="project" value="UniProtKB-SubCell"/>
</dbReference>
<reference evidence="4 5" key="1">
    <citation type="submission" date="2016-06" db="EMBL/GenBank/DDBJ databases">
        <authorList>
            <person name="Kjaerup R.B."/>
            <person name="Dalgaard T.S."/>
            <person name="Juul-Madsen H.R."/>
        </authorList>
    </citation>
    <scope>NUCLEOTIDE SEQUENCE [LARGE SCALE GENOMIC DNA]</scope>
    <source>
        <strain evidence="4 5">373-A1</strain>
    </source>
</reference>
<keyword evidence="2" id="KW-0813">Transport</keyword>
<keyword evidence="3" id="KW-1133">Transmembrane helix</keyword>
<feature type="transmembrane region" description="Helical" evidence="3">
    <location>
        <begin position="7"/>
        <end position="24"/>
    </location>
</feature>
<feature type="transmembrane region" description="Helical" evidence="3">
    <location>
        <begin position="30"/>
        <end position="47"/>
    </location>
</feature>
<evidence type="ECO:0000256" key="1">
    <source>
        <dbReference type="ARBA" id="ARBA00010692"/>
    </source>
</evidence>
<dbReference type="Gene3D" id="1.10.1760.20">
    <property type="match status" value="1"/>
</dbReference>
<dbReference type="Pfam" id="PF02632">
    <property type="entry name" value="BioY"/>
    <property type="match status" value="1"/>
</dbReference>
<comment type="similarity">
    <text evidence="1 2">Belongs to the BioY family.</text>
</comment>
<comment type="subcellular location">
    <subcellularLocation>
        <location evidence="2">Cell membrane</location>
        <topology evidence="2">Multi-pass membrane protein</topology>
    </subcellularLocation>
</comment>
<proteinExistence type="inferred from homology"/>
<feature type="transmembrane region" description="Helical" evidence="3">
    <location>
        <begin position="109"/>
        <end position="133"/>
    </location>
</feature>
<dbReference type="EMBL" id="MAPZ01000019">
    <property type="protein sequence ID" value="OBY10451.1"/>
    <property type="molecule type" value="Genomic_DNA"/>
</dbReference>
<dbReference type="RefSeq" id="WP_065254486.1">
    <property type="nucleotide sequence ID" value="NZ_MAPZ01000019.1"/>
</dbReference>
<evidence type="ECO:0000313" key="4">
    <source>
        <dbReference type="EMBL" id="OBY10451.1"/>
    </source>
</evidence>
<accession>A0A1B8RNR0</accession>
<evidence type="ECO:0000256" key="3">
    <source>
        <dbReference type="SAM" id="Phobius"/>
    </source>
</evidence>
<dbReference type="OrthoDB" id="9803495at2"/>
<keyword evidence="2" id="KW-1003">Cell membrane</keyword>